<organism evidence="2">
    <name type="scientific">metagenome</name>
    <dbReference type="NCBI Taxonomy" id="256318"/>
    <lineage>
        <taxon>unclassified sequences</taxon>
        <taxon>metagenomes</taxon>
    </lineage>
</organism>
<protein>
    <recommendedName>
        <fullName evidence="1">SpoVT-AbrB domain-containing protein</fullName>
    </recommendedName>
</protein>
<sequence length="55" mass="6184">MKTALIYRVKFSTHGRVTIPAPLRKHYGIKGASRMAFEVTPSGAFLLRPISAKRR</sequence>
<dbReference type="EMBL" id="UIDG01000004">
    <property type="protein sequence ID" value="SUS03575.1"/>
    <property type="molecule type" value="Genomic_DNA"/>
</dbReference>
<gene>
    <name evidence="2" type="ORF">DF3PB_1010010</name>
</gene>
<dbReference type="SMART" id="SM00966">
    <property type="entry name" value="SpoVT_AbrB"/>
    <property type="match status" value="1"/>
</dbReference>
<evidence type="ECO:0000259" key="1">
    <source>
        <dbReference type="PROSITE" id="PS51740"/>
    </source>
</evidence>
<dbReference type="Gene3D" id="2.10.260.10">
    <property type="match status" value="1"/>
</dbReference>
<dbReference type="SUPFAM" id="SSF89447">
    <property type="entry name" value="AbrB/MazE/MraZ-like"/>
    <property type="match status" value="1"/>
</dbReference>
<dbReference type="InterPro" id="IPR037914">
    <property type="entry name" value="SpoVT-AbrB_sf"/>
</dbReference>
<dbReference type="PROSITE" id="PS51740">
    <property type="entry name" value="SPOVT_ABRB"/>
    <property type="match status" value="1"/>
</dbReference>
<dbReference type="AlphaFoldDB" id="A0A380T7R3"/>
<dbReference type="GO" id="GO:0003677">
    <property type="term" value="F:DNA binding"/>
    <property type="evidence" value="ECO:0007669"/>
    <property type="project" value="InterPro"/>
</dbReference>
<reference evidence="2" key="1">
    <citation type="submission" date="2018-07" db="EMBL/GenBank/DDBJ databases">
        <authorList>
            <person name="Quirk P.G."/>
            <person name="Krulwich T.A."/>
        </authorList>
    </citation>
    <scope>NUCLEOTIDE SEQUENCE</scope>
</reference>
<accession>A0A380T7R3</accession>
<dbReference type="InterPro" id="IPR007159">
    <property type="entry name" value="SpoVT-AbrB_dom"/>
</dbReference>
<proteinExistence type="predicted"/>
<name>A0A380T7R3_9ZZZZ</name>
<feature type="domain" description="SpoVT-AbrB" evidence="1">
    <location>
        <begin position="6"/>
        <end position="52"/>
    </location>
</feature>
<dbReference type="NCBIfam" id="TIGR01439">
    <property type="entry name" value="lp_hng_hel_AbrB"/>
    <property type="match status" value="1"/>
</dbReference>
<evidence type="ECO:0000313" key="2">
    <source>
        <dbReference type="EMBL" id="SUS03575.1"/>
    </source>
</evidence>